<organism evidence="1 2">
    <name type="scientific">Pseudomyxococcus hansupus</name>
    <dbReference type="NCBI Taxonomy" id="1297742"/>
    <lineage>
        <taxon>Bacteria</taxon>
        <taxon>Pseudomonadati</taxon>
        <taxon>Myxococcota</taxon>
        <taxon>Myxococcia</taxon>
        <taxon>Myxococcales</taxon>
        <taxon>Cystobacterineae</taxon>
        <taxon>Myxococcaceae</taxon>
        <taxon>Pseudomyxococcus</taxon>
    </lineage>
</organism>
<reference evidence="1 2" key="1">
    <citation type="journal article" date="2016" name="PLoS ONE">
        <title>Complete Genome Sequence and Comparative Genomics of a Novel Myxobacterium Myxococcus hansupus.</title>
        <authorList>
            <person name="Sharma G."/>
            <person name="Narwani T."/>
            <person name="Subramanian S."/>
        </authorList>
    </citation>
    <scope>NUCLEOTIDE SEQUENCE [LARGE SCALE GENOMIC DNA]</scope>
    <source>
        <strain evidence="2">mixupus</strain>
    </source>
</reference>
<dbReference type="OrthoDB" id="5520393at2"/>
<dbReference type="EMBL" id="CP012109">
    <property type="protein sequence ID" value="AKQ66513.1"/>
    <property type="molecule type" value="Genomic_DNA"/>
</dbReference>
<gene>
    <name evidence="1" type="ORF">A176_003425</name>
</gene>
<proteinExistence type="predicted"/>
<protein>
    <recommendedName>
        <fullName evidence="3">Autotransporter outer membrane beta-barrel domain-containing protein</fullName>
    </recommendedName>
</protein>
<evidence type="ECO:0008006" key="3">
    <source>
        <dbReference type="Google" id="ProtNLM"/>
    </source>
</evidence>
<name>A0A0H4WY45_9BACT</name>
<dbReference type="AlphaFoldDB" id="A0A0H4WY45"/>
<dbReference type="Proteomes" id="UP000009026">
    <property type="component" value="Chromosome"/>
</dbReference>
<dbReference type="STRING" id="1297742.A176_003425"/>
<keyword evidence="2" id="KW-1185">Reference proteome</keyword>
<evidence type="ECO:0000313" key="1">
    <source>
        <dbReference type="EMBL" id="AKQ66513.1"/>
    </source>
</evidence>
<sequence>MSAGLSRVLSDVPVRSGCLEAQSGVSSLSGSYARLEAGARLWSDLGLFAFGEANARERMAGVGARFTFGW</sequence>
<evidence type="ECO:0000313" key="2">
    <source>
        <dbReference type="Proteomes" id="UP000009026"/>
    </source>
</evidence>
<accession>A0A0H4WY45</accession>
<dbReference type="PATRIC" id="fig|1297742.4.peg.3454"/>
<dbReference type="KEGG" id="mym:A176_003425"/>